<dbReference type="FunFam" id="1.10.730.10:FF:000006">
    <property type="entry name" value="Arginyl-tRNA synthetase 2, mitochondrial"/>
    <property type="match status" value="1"/>
</dbReference>
<reference evidence="12 13" key="1">
    <citation type="journal article" date="2015" name="Nature">
        <title>rRNA introns, odd ribosomes, and small enigmatic genomes across a large radiation of phyla.</title>
        <authorList>
            <person name="Brown C.T."/>
            <person name="Hug L.A."/>
            <person name="Thomas B.C."/>
            <person name="Sharon I."/>
            <person name="Castelle C.J."/>
            <person name="Singh A."/>
            <person name="Wilkins M.J."/>
            <person name="Williams K.H."/>
            <person name="Banfield J.F."/>
        </authorList>
    </citation>
    <scope>NUCLEOTIDE SEQUENCE [LARGE SCALE GENOMIC DNA]</scope>
</reference>
<dbReference type="Gene3D" id="1.10.730.10">
    <property type="entry name" value="Isoleucyl-tRNA Synthetase, Domain 1"/>
    <property type="match status" value="1"/>
</dbReference>
<dbReference type="PRINTS" id="PR01038">
    <property type="entry name" value="TRNASYNTHARG"/>
</dbReference>
<dbReference type="SUPFAM" id="SSF47323">
    <property type="entry name" value="Anticodon-binding domain of a subclass of class I aminoacyl-tRNA synthetases"/>
    <property type="match status" value="1"/>
</dbReference>
<feature type="non-terminal residue" evidence="12">
    <location>
        <position position="1"/>
    </location>
</feature>
<gene>
    <name evidence="12" type="ORF">UX39_C0025G0001</name>
</gene>
<protein>
    <recommendedName>
        <fullName evidence="2 9">Arginine--tRNA ligase</fullName>
        <ecNumber evidence="2 9">6.1.1.19</ecNumber>
    </recommendedName>
</protein>
<sequence length="470" mass="52952">IVRSADNFGRNEGRKGEKIMVEYTDPNPFKEFHIGHLMSNAIGESIARLEEASGAKVVRACWQGDVGLHVAKAIWGMKKMVNNDSRFTIHDLGTAYKNGAEVYEKDGDAKKEIEELNRKIFEKSDAEVNNLYEEGRKISLEHFEEIYKKLGTHFDYYFFEGKEGRDGEKIVAEFLKKGVFEKSENAIVFRGEKYGLHTRVFITSQGLPTYETKELGLNKAKFAKEPDLSQSIIITANEQNDYFKVVLKAMEEIYPEIAKKTKHISHGLLRFASGKMSSRTGNVITGESLITAVENLVMEKIKERELSAEEKQKIAETVAIGAIKYSILRAGIGSDIIYDFDKSISFEGDSGPYLQYTYARAKSVLTKAERLTEGHPVSTGTVDTGCLQVGNLERLLYRFPEVVERAAKEFEPHFVATYLIELSAGFNNFYAHNKIIGSDEESYRLALTQAVSITLKNGLWLLGIQAPERM</sequence>
<dbReference type="PANTHER" id="PTHR11956:SF5">
    <property type="entry name" value="ARGININE--TRNA LIGASE, CYTOPLASMIC"/>
    <property type="match status" value="1"/>
</dbReference>
<dbReference type="GO" id="GO:0005524">
    <property type="term" value="F:ATP binding"/>
    <property type="evidence" value="ECO:0007669"/>
    <property type="project" value="UniProtKB-KW"/>
</dbReference>
<feature type="domain" description="DALR anticodon binding" evidence="11">
    <location>
        <begin position="354"/>
        <end position="470"/>
    </location>
</feature>
<evidence type="ECO:0000256" key="2">
    <source>
        <dbReference type="ARBA" id="ARBA00012837"/>
    </source>
</evidence>
<dbReference type="InterPro" id="IPR035684">
    <property type="entry name" value="ArgRS_core"/>
</dbReference>
<evidence type="ECO:0000256" key="10">
    <source>
        <dbReference type="RuleBase" id="RU363038"/>
    </source>
</evidence>
<evidence type="ECO:0000256" key="1">
    <source>
        <dbReference type="ARBA" id="ARBA00005594"/>
    </source>
</evidence>
<dbReference type="AlphaFoldDB" id="A0A0G1NYH9"/>
<evidence type="ECO:0000256" key="6">
    <source>
        <dbReference type="ARBA" id="ARBA00022917"/>
    </source>
</evidence>
<name>A0A0G1NYH9_9BACT</name>
<evidence type="ECO:0000256" key="5">
    <source>
        <dbReference type="ARBA" id="ARBA00022840"/>
    </source>
</evidence>
<evidence type="ECO:0000256" key="7">
    <source>
        <dbReference type="ARBA" id="ARBA00023146"/>
    </source>
</evidence>
<dbReference type="InterPro" id="IPR008909">
    <property type="entry name" value="DALR_anticod-bd"/>
</dbReference>
<dbReference type="CDD" id="cd07956">
    <property type="entry name" value="Anticodon_Ia_Arg"/>
    <property type="match status" value="1"/>
</dbReference>
<dbReference type="InterPro" id="IPR001278">
    <property type="entry name" value="Arg-tRNA-ligase"/>
</dbReference>
<comment type="similarity">
    <text evidence="1 10">Belongs to the class-I aminoacyl-tRNA synthetase family.</text>
</comment>
<accession>A0A0G1NYH9</accession>
<dbReference type="Pfam" id="PF05746">
    <property type="entry name" value="DALR_1"/>
    <property type="match status" value="1"/>
</dbReference>
<dbReference type="NCBIfam" id="TIGR00456">
    <property type="entry name" value="argS"/>
    <property type="match status" value="1"/>
</dbReference>
<keyword evidence="5 10" id="KW-0067">ATP-binding</keyword>
<dbReference type="PANTHER" id="PTHR11956">
    <property type="entry name" value="ARGINYL-TRNA SYNTHETASE"/>
    <property type="match status" value="1"/>
</dbReference>
<evidence type="ECO:0000256" key="8">
    <source>
        <dbReference type="ARBA" id="ARBA00049339"/>
    </source>
</evidence>
<evidence type="ECO:0000259" key="11">
    <source>
        <dbReference type="SMART" id="SM00836"/>
    </source>
</evidence>
<dbReference type="Proteomes" id="UP000034175">
    <property type="component" value="Unassembled WGS sequence"/>
</dbReference>
<evidence type="ECO:0000313" key="12">
    <source>
        <dbReference type="EMBL" id="KKU25561.1"/>
    </source>
</evidence>
<dbReference type="InterPro" id="IPR009080">
    <property type="entry name" value="tRNAsynth_Ia_anticodon-bd"/>
</dbReference>
<dbReference type="SMART" id="SM00836">
    <property type="entry name" value="DALR_1"/>
    <property type="match status" value="1"/>
</dbReference>
<keyword evidence="3 10" id="KW-0436">Ligase</keyword>
<dbReference type="GO" id="GO:0005737">
    <property type="term" value="C:cytoplasm"/>
    <property type="evidence" value="ECO:0007669"/>
    <property type="project" value="UniProtKB-UniRule"/>
</dbReference>
<dbReference type="EMBL" id="LCMA01000025">
    <property type="protein sequence ID" value="KKU25561.1"/>
    <property type="molecule type" value="Genomic_DNA"/>
</dbReference>
<dbReference type="EC" id="6.1.1.19" evidence="2 9"/>
<evidence type="ECO:0000313" key="13">
    <source>
        <dbReference type="Proteomes" id="UP000034175"/>
    </source>
</evidence>
<keyword evidence="7 10" id="KW-0030">Aminoacyl-tRNA synthetase</keyword>
<proteinExistence type="inferred from homology"/>
<dbReference type="GO" id="GO:0004814">
    <property type="term" value="F:arginine-tRNA ligase activity"/>
    <property type="evidence" value="ECO:0007669"/>
    <property type="project" value="UniProtKB-UniRule"/>
</dbReference>
<keyword evidence="4 10" id="KW-0547">Nucleotide-binding</keyword>
<dbReference type="SUPFAM" id="SSF52374">
    <property type="entry name" value="Nucleotidylyl transferase"/>
    <property type="match status" value="1"/>
</dbReference>
<dbReference type="Pfam" id="PF00750">
    <property type="entry name" value="tRNA-synt_1d"/>
    <property type="match status" value="1"/>
</dbReference>
<dbReference type="PATRIC" id="fig|1619042.3.peg.583"/>
<evidence type="ECO:0000256" key="3">
    <source>
        <dbReference type="ARBA" id="ARBA00022598"/>
    </source>
</evidence>
<comment type="catalytic activity">
    <reaction evidence="8">
        <text>tRNA(Arg) + L-arginine + ATP = L-arginyl-tRNA(Arg) + AMP + diphosphate</text>
        <dbReference type="Rhea" id="RHEA:20301"/>
        <dbReference type="Rhea" id="RHEA-COMP:9658"/>
        <dbReference type="Rhea" id="RHEA-COMP:9673"/>
        <dbReference type="ChEBI" id="CHEBI:30616"/>
        <dbReference type="ChEBI" id="CHEBI:32682"/>
        <dbReference type="ChEBI" id="CHEBI:33019"/>
        <dbReference type="ChEBI" id="CHEBI:78442"/>
        <dbReference type="ChEBI" id="CHEBI:78513"/>
        <dbReference type="ChEBI" id="CHEBI:456215"/>
        <dbReference type="EC" id="6.1.1.19"/>
    </reaction>
</comment>
<dbReference type="Gene3D" id="3.40.50.620">
    <property type="entry name" value="HUPs"/>
    <property type="match status" value="1"/>
</dbReference>
<evidence type="ECO:0000256" key="9">
    <source>
        <dbReference type="NCBIfam" id="TIGR00456"/>
    </source>
</evidence>
<evidence type="ECO:0000256" key="4">
    <source>
        <dbReference type="ARBA" id="ARBA00022741"/>
    </source>
</evidence>
<dbReference type="GO" id="GO:0006420">
    <property type="term" value="P:arginyl-tRNA aminoacylation"/>
    <property type="evidence" value="ECO:0007669"/>
    <property type="project" value="UniProtKB-UniRule"/>
</dbReference>
<comment type="caution">
    <text evidence="12">The sequence shown here is derived from an EMBL/GenBank/DDBJ whole genome shotgun (WGS) entry which is preliminary data.</text>
</comment>
<organism evidence="12 13">
    <name type="scientific">Candidatus Magasanikbacteria bacterium GW2011_GWA2_46_17</name>
    <dbReference type="NCBI Taxonomy" id="1619042"/>
    <lineage>
        <taxon>Bacteria</taxon>
        <taxon>Candidatus Magasanikiibacteriota</taxon>
    </lineage>
</organism>
<dbReference type="InterPro" id="IPR014729">
    <property type="entry name" value="Rossmann-like_a/b/a_fold"/>
</dbReference>
<keyword evidence="6 10" id="KW-0648">Protein biosynthesis</keyword>